<proteinExistence type="predicted"/>
<evidence type="ECO:0000313" key="1">
    <source>
        <dbReference type="EMBL" id="EJX02867.1"/>
    </source>
</evidence>
<organism evidence="1">
    <name type="scientific">gut metagenome</name>
    <dbReference type="NCBI Taxonomy" id="749906"/>
    <lineage>
        <taxon>unclassified sequences</taxon>
        <taxon>metagenomes</taxon>
        <taxon>organismal metagenomes</taxon>
    </lineage>
</organism>
<protein>
    <submittedName>
        <fullName evidence="1">Outer membrane chaperone Skp (OmpH)</fullName>
    </submittedName>
</protein>
<dbReference type="InterPro" id="IPR024930">
    <property type="entry name" value="Skp_dom_sf"/>
</dbReference>
<dbReference type="SUPFAM" id="SSF111384">
    <property type="entry name" value="OmpH-like"/>
    <property type="match status" value="1"/>
</dbReference>
<sequence length="157" mass="17680">MKPELREQIHLKLARVKEARERELSVLQEEKNAYIAAAMKPHIEAVQKKLADYAAQQHSDIANKLKSSDAAQEEKLKGAPDALHKALSIMDKEIDKQQAANDELRDRISKDIASISAKLAHEQGYTIVFKRVKVNVNAADITDEVIKQLKNTEDSKK</sequence>
<name>J9G6J5_9ZZZZ</name>
<dbReference type="Gene3D" id="3.30.910.20">
    <property type="entry name" value="Skp domain"/>
    <property type="match status" value="1"/>
</dbReference>
<accession>J9G6J5</accession>
<comment type="caution">
    <text evidence="1">The sequence shown here is derived from an EMBL/GenBank/DDBJ whole genome shotgun (WGS) entry which is preliminary data.</text>
</comment>
<reference evidence="1" key="1">
    <citation type="journal article" date="2012" name="PLoS ONE">
        <title>Gene sets for utilization of primary and secondary nutrition supplies in the distal gut of endangered iberian lynx.</title>
        <authorList>
            <person name="Alcaide M."/>
            <person name="Messina E."/>
            <person name="Richter M."/>
            <person name="Bargiela R."/>
            <person name="Peplies J."/>
            <person name="Huws S.A."/>
            <person name="Newbold C.J."/>
            <person name="Golyshin P.N."/>
            <person name="Simon M.A."/>
            <person name="Lopez G."/>
            <person name="Yakimov M.M."/>
            <person name="Ferrer M."/>
        </authorList>
    </citation>
    <scope>NUCLEOTIDE SEQUENCE</scope>
</reference>
<dbReference type="AlphaFoldDB" id="J9G6J5"/>
<dbReference type="EMBL" id="AMCI01002382">
    <property type="protein sequence ID" value="EJX02867.1"/>
    <property type="molecule type" value="Genomic_DNA"/>
</dbReference>
<gene>
    <name evidence="1" type="ORF">EVA_09027</name>
</gene>